<name>A0ABR1U849_9PEZI</name>
<keyword evidence="3" id="KW-1185">Reference proteome</keyword>
<organism evidence="2 3">
    <name type="scientific">Apiospora saccharicola</name>
    <dbReference type="NCBI Taxonomy" id="335842"/>
    <lineage>
        <taxon>Eukaryota</taxon>
        <taxon>Fungi</taxon>
        <taxon>Dikarya</taxon>
        <taxon>Ascomycota</taxon>
        <taxon>Pezizomycotina</taxon>
        <taxon>Sordariomycetes</taxon>
        <taxon>Xylariomycetidae</taxon>
        <taxon>Amphisphaeriales</taxon>
        <taxon>Apiosporaceae</taxon>
        <taxon>Apiospora</taxon>
    </lineage>
</organism>
<evidence type="ECO:0000313" key="3">
    <source>
        <dbReference type="Proteomes" id="UP001446871"/>
    </source>
</evidence>
<gene>
    <name evidence="2" type="ORF">PG996_013561</name>
</gene>
<protein>
    <submittedName>
        <fullName evidence="2">Uncharacterized protein</fullName>
    </submittedName>
</protein>
<comment type="caution">
    <text evidence="2">The sequence shown here is derived from an EMBL/GenBank/DDBJ whole genome shotgun (WGS) entry which is preliminary data.</text>
</comment>
<accession>A0ABR1U849</accession>
<evidence type="ECO:0000256" key="1">
    <source>
        <dbReference type="SAM" id="MobiDB-lite"/>
    </source>
</evidence>
<dbReference type="Proteomes" id="UP001446871">
    <property type="component" value="Unassembled WGS sequence"/>
</dbReference>
<feature type="region of interest" description="Disordered" evidence="1">
    <location>
        <begin position="70"/>
        <end position="200"/>
    </location>
</feature>
<evidence type="ECO:0000313" key="2">
    <source>
        <dbReference type="EMBL" id="KAK8054260.1"/>
    </source>
</evidence>
<sequence>MNFTGAVLEEVHVHWAGLNGFPGGGHAQGVSSNLLKMACVTDVKNQLEMIRRRGSHDWIEVKYRVGVGAAQASRPTDDGAMEEEGMDEGRSDDRAISPFLGAKTSDRNGGPGGGGSSSGDTQMDSPPPQRPSSADDYDEMHANGYDDDNGDGNSKNHILAQPRGLSNSSRFTPGGSRHVQEDIIGDDPLVEPDSQGQIWS</sequence>
<dbReference type="EMBL" id="JAQQWM010000008">
    <property type="protein sequence ID" value="KAK8054260.1"/>
    <property type="molecule type" value="Genomic_DNA"/>
</dbReference>
<proteinExistence type="predicted"/>
<reference evidence="2 3" key="1">
    <citation type="submission" date="2023-01" db="EMBL/GenBank/DDBJ databases">
        <title>Analysis of 21 Apiospora genomes using comparative genomics revels a genus with tremendous synthesis potential of carbohydrate active enzymes and secondary metabolites.</title>
        <authorList>
            <person name="Sorensen T."/>
        </authorList>
    </citation>
    <scope>NUCLEOTIDE SEQUENCE [LARGE SCALE GENOMIC DNA]</scope>
    <source>
        <strain evidence="2 3">CBS 83171</strain>
    </source>
</reference>